<keyword evidence="4" id="KW-0325">Glycoprotein</keyword>
<keyword evidence="9" id="KW-0119">Carbohydrate metabolism</keyword>
<feature type="domain" description="NodB homology" evidence="12">
    <location>
        <begin position="12"/>
        <end position="174"/>
    </location>
</feature>
<dbReference type="GO" id="GO:0071555">
    <property type="term" value="P:cell wall organization"/>
    <property type="evidence" value="ECO:0007669"/>
    <property type="project" value="UniProtKB-KW"/>
</dbReference>
<gene>
    <name evidence="13" type="ORF">CPB84DRAFT_1673746</name>
</gene>
<evidence type="ECO:0000256" key="10">
    <source>
        <dbReference type="ARBA" id="ARBA00023288"/>
    </source>
</evidence>
<dbReference type="OrthoDB" id="2125469at2759"/>
<keyword evidence="3" id="KW-1003">Cell membrane</keyword>
<dbReference type="Proteomes" id="UP000724874">
    <property type="component" value="Unassembled WGS sequence"/>
</dbReference>
<evidence type="ECO:0000256" key="9">
    <source>
        <dbReference type="ARBA" id="ARBA00023277"/>
    </source>
</evidence>
<evidence type="ECO:0000256" key="1">
    <source>
        <dbReference type="ARBA" id="ARBA00001941"/>
    </source>
</evidence>
<evidence type="ECO:0000256" key="3">
    <source>
        <dbReference type="ARBA" id="ARBA00022475"/>
    </source>
</evidence>
<evidence type="ECO:0000256" key="5">
    <source>
        <dbReference type="ARBA" id="ARBA00022723"/>
    </source>
</evidence>
<accession>A0A9P5NU80</accession>
<sequence length="174" mass="19574">RASVITRCTVPDTVALTFDDGPFNYIYNISNTLKANSAIATFFFNGCIYSRENVERVKYVFEQGHQVASHTWSHPELDEPMVSVLYATDKALQRITITGAVPAFMRPPYGNYDRNVLDLIGARQQSAVTWDFDSGDSTGVSTSKRKALYSKVANRHPSTVLALNHETHRMHCFH</sequence>
<dbReference type="InterPro" id="IPR011330">
    <property type="entry name" value="Glyco_hydro/deAcase_b/a-brl"/>
</dbReference>
<keyword evidence="5" id="KW-0479">Metal-binding</keyword>
<keyword evidence="6" id="KW-0732">Signal</keyword>
<feature type="non-terminal residue" evidence="13">
    <location>
        <position position="1"/>
    </location>
</feature>
<dbReference type="GO" id="GO:0005975">
    <property type="term" value="P:carbohydrate metabolic process"/>
    <property type="evidence" value="ECO:0007669"/>
    <property type="project" value="InterPro"/>
</dbReference>
<proteinExistence type="predicted"/>
<keyword evidence="8" id="KW-0472">Membrane</keyword>
<comment type="subcellular location">
    <subcellularLocation>
        <location evidence="2">Cell membrane</location>
        <topology evidence="2">Lipid-anchor</topology>
        <topology evidence="2">GPI-anchor</topology>
    </subcellularLocation>
</comment>
<dbReference type="PANTHER" id="PTHR46471:SF2">
    <property type="entry name" value="CHITIN DEACETYLASE-RELATED"/>
    <property type="match status" value="1"/>
</dbReference>
<dbReference type="PANTHER" id="PTHR46471">
    <property type="entry name" value="CHITIN DEACETYLASE"/>
    <property type="match status" value="1"/>
</dbReference>
<keyword evidence="4" id="KW-0336">GPI-anchor</keyword>
<dbReference type="GO" id="GO:0046872">
    <property type="term" value="F:metal ion binding"/>
    <property type="evidence" value="ECO:0007669"/>
    <property type="project" value="UniProtKB-KW"/>
</dbReference>
<evidence type="ECO:0000256" key="2">
    <source>
        <dbReference type="ARBA" id="ARBA00004609"/>
    </source>
</evidence>
<keyword evidence="14" id="KW-1185">Reference proteome</keyword>
<reference evidence="13" key="1">
    <citation type="submission" date="2020-11" db="EMBL/GenBank/DDBJ databases">
        <authorList>
            <consortium name="DOE Joint Genome Institute"/>
            <person name="Ahrendt S."/>
            <person name="Riley R."/>
            <person name="Andreopoulos W."/>
            <person name="LaButti K."/>
            <person name="Pangilinan J."/>
            <person name="Ruiz-duenas F.J."/>
            <person name="Barrasa J.M."/>
            <person name="Sanchez-Garcia M."/>
            <person name="Camarero S."/>
            <person name="Miyauchi S."/>
            <person name="Serrano A."/>
            <person name="Linde D."/>
            <person name="Babiker R."/>
            <person name="Drula E."/>
            <person name="Ayuso-Fernandez I."/>
            <person name="Pacheco R."/>
            <person name="Padilla G."/>
            <person name="Ferreira P."/>
            <person name="Barriuso J."/>
            <person name="Kellner H."/>
            <person name="Castanera R."/>
            <person name="Alfaro M."/>
            <person name="Ramirez L."/>
            <person name="Pisabarro A.G."/>
            <person name="Kuo A."/>
            <person name="Tritt A."/>
            <person name="Lipzen A."/>
            <person name="He G."/>
            <person name="Yan M."/>
            <person name="Ng V."/>
            <person name="Cullen D."/>
            <person name="Martin F."/>
            <person name="Rosso M.-N."/>
            <person name="Henrissat B."/>
            <person name="Hibbett D."/>
            <person name="Martinez A.T."/>
            <person name="Grigoriev I.V."/>
        </authorList>
    </citation>
    <scope>NUCLEOTIDE SEQUENCE</scope>
    <source>
        <strain evidence="13">AH 44721</strain>
    </source>
</reference>
<dbReference type="GO" id="GO:0098552">
    <property type="term" value="C:side of membrane"/>
    <property type="evidence" value="ECO:0007669"/>
    <property type="project" value="UniProtKB-KW"/>
</dbReference>
<dbReference type="GO" id="GO:0005886">
    <property type="term" value="C:plasma membrane"/>
    <property type="evidence" value="ECO:0007669"/>
    <property type="project" value="UniProtKB-SubCell"/>
</dbReference>
<keyword evidence="10" id="KW-0449">Lipoprotein</keyword>
<evidence type="ECO:0000256" key="11">
    <source>
        <dbReference type="ARBA" id="ARBA00023316"/>
    </source>
</evidence>
<keyword evidence="11" id="KW-0961">Cell wall biogenesis/degradation</keyword>
<evidence type="ECO:0000313" key="13">
    <source>
        <dbReference type="EMBL" id="KAF8909337.1"/>
    </source>
</evidence>
<organism evidence="13 14">
    <name type="scientific">Gymnopilus junonius</name>
    <name type="common">Spectacular rustgill mushroom</name>
    <name type="synonym">Gymnopilus spectabilis subsp. junonius</name>
    <dbReference type="NCBI Taxonomy" id="109634"/>
    <lineage>
        <taxon>Eukaryota</taxon>
        <taxon>Fungi</taxon>
        <taxon>Dikarya</taxon>
        <taxon>Basidiomycota</taxon>
        <taxon>Agaricomycotina</taxon>
        <taxon>Agaricomycetes</taxon>
        <taxon>Agaricomycetidae</taxon>
        <taxon>Agaricales</taxon>
        <taxon>Agaricineae</taxon>
        <taxon>Hymenogastraceae</taxon>
        <taxon>Gymnopilus</taxon>
    </lineage>
</organism>
<keyword evidence="7" id="KW-0378">Hydrolase</keyword>
<dbReference type="PROSITE" id="PS51677">
    <property type="entry name" value="NODB"/>
    <property type="match status" value="1"/>
</dbReference>
<dbReference type="InterPro" id="IPR002509">
    <property type="entry name" value="NODB_dom"/>
</dbReference>
<evidence type="ECO:0000256" key="6">
    <source>
        <dbReference type="ARBA" id="ARBA00022729"/>
    </source>
</evidence>
<evidence type="ECO:0000256" key="8">
    <source>
        <dbReference type="ARBA" id="ARBA00023136"/>
    </source>
</evidence>
<evidence type="ECO:0000259" key="12">
    <source>
        <dbReference type="PROSITE" id="PS51677"/>
    </source>
</evidence>
<dbReference type="AlphaFoldDB" id="A0A9P5NU80"/>
<comment type="caution">
    <text evidence="13">The sequence shown here is derived from an EMBL/GenBank/DDBJ whole genome shotgun (WGS) entry which is preliminary data.</text>
</comment>
<dbReference type="GO" id="GO:0016810">
    <property type="term" value="F:hydrolase activity, acting on carbon-nitrogen (but not peptide) bonds"/>
    <property type="evidence" value="ECO:0007669"/>
    <property type="project" value="InterPro"/>
</dbReference>
<dbReference type="Pfam" id="PF01522">
    <property type="entry name" value="Polysacc_deac_1"/>
    <property type="match status" value="1"/>
</dbReference>
<dbReference type="SUPFAM" id="SSF88713">
    <property type="entry name" value="Glycoside hydrolase/deacetylase"/>
    <property type="match status" value="1"/>
</dbReference>
<comment type="cofactor">
    <cofactor evidence="1">
        <name>Co(2+)</name>
        <dbReference type="ChEBI" id="CHEBI:48828"/>
    </cofactor>
</comment>
<evidence type="ECO:0000313" key="14">
    <source>
        <dbReference type="Proteomes" id="UP000724874"/>
    </source>
</evidence>
<evidence type="ECO:0000256" key="7">
    <source>
        <dbReference type="ARBA" id="ARBA00022801"/>
    </source>
</evidence>
<protein>
    <recommendedName>
        <fullName evidence="12">NodB homology domain-containing protein</fullName>
    </recommendedName>
</protein>
<dbReference type="EMBL" id="JADNYJ010000009">
    <property type="protein sequence ID" value="KAF8909337.1"/>
    <property type="molecule type" value="Genomic_DNA"/>
</dbReference>
<name>A0A9P5NU80_GYMJU</name>
<evidence type="ECO:0000256" key="4">
    <source>
        <dbReference type="ARBA" id="ARBA00022622"/>
    </source>
</evidence>
<dbReference type="Gene3D" id="3.20.20.370">
    <property type="entry name" value="Glycoside hydrolase/deacetylase"/>
    <property type="match status" value="1"/>
</dbReference>